<comment type="caution">
    <text evidence="3">The sequence shown here is derived from an EMBL/GenBank/DDBJ whole genome shotgun (WGS) entry which is preliminary data.</text>
</comment>
<keyword evidence="2" id="KW-0472">Membrane</keyword>
<keyword evidence="4" id="KW-1185">Reference proteome</keyword>
<evidence type="ECO:0008006" key="5">
    <source>
        <dbReference type="Google" id="ProtNLM"/>
    </source>
</evidence>
<feature type="compositionally biased region" description="Basic and acidic residues" evidence="1">
    <location>
        <begin position="1"/>
        <end position="12"/>
    </location>
</feature>
<feature type="transmembrane region" description="Helical" evidence="2">
    <location>
        <begin position="103"/>
        <end position="122"/>
    </location>
</feature>
<name>A0ABS4J9S6_9BACL</name>
<evidence type="ECO:0000313" key="4">
    <source>
        <dbReference type="Proteomes" id="UP001519287"/>
    </source>
</evidence>
<evidence type="ECO:0000313" key="3">
    <source>
        <dbReference type="EMBL" id="MBP1995995.1"/>
    </source>
</evidence>
<feature type="transmembrane region" description="Helical" evidence="2">
    <location>
        <begin position="168"/>
        <end position="190"/>
    </location>
</feature>
<keyword evidence="2" id="KW-0812">Transmembrane</keyword>
<accession>A0ABS4J9S6</accession>
<proteinExistence type="predicted"/>
<gene>
    <name evidence="3" type="ORF">J2Z66_007639</name>
</gene>
<evidence type="ECO:0000256" key="2">
    <source>
        <dbReference type="SAM" id="Phobius"/>
    </source>
</evidence>
<dbReference type="RefSeq" id="WP_209978020.1">
    <property type="nucleotide sequence ID" value="NZ_JAGGLB010000042.1"/>
</dbReference>
<keyword evidence="2" id="KW-1133">Transmembrane helix</keyword>
<feature type="transmembrane region" description="Helical" evidence="2">
    <location>
        <begin position="227"/>
        <end position="249"/>
    </location>
</feature>
<sequence>MDLNKNNEKPWEDTAAGGQSPVDVPPVAAGAAGASGAQRSVLDDLTASVKQVDRNVILRLLKNPLEGMKLSSSTDFGYGVVGIAAAVVGFLVWVLFMGSAMNSMLFGMFGFGGGFGGFADLMETKRSVSAAIFGRMFLISLISAASFLAALWFIGLWRGGRRLSIKQFITQIGAMQFVVGAGFVAAGLIALMSIKLSFLVVTVTLLSTLVLSVIAASDMFQIAKERLASFVIFSVAAYLLLVSLLSSIVM</sequence>
<dbReference type="Proteomes" id="UP001519287">
    <property type="component" value="Unassembled WGS sequence"/>
</dbReference>
<feature type="transmembrane region" description="Helical" evidence="2">
    <location>
        <begin position="76"/>
        <end position="96"/>
    </location>
</feature>
<dbReference type="EMBL" id="JAGGLB010000042">
    <property type="protein sequence ID" value="MBP1995995.1"/>
    <property type="molecule type" value="Genomic_DNA"/>
</dbReference>
<feature type="transmembrane region" description="Helical" evidence="2">
    <location>
        <begin position="128"/>
        <end position="156"/>
    </location>
</feature>
<feature type="region of interest" description="Disordered" evidence="1">
    <location>
        <begin position="1"/>
        <end position="22"/>
    </location>
</feature>
<evidence type="ECO:0000256" key="1">
    <source>
        <dbReference type="SAM" id="MobiDB-lite"/>
    </source>
</evidence>
<organism evidence="3 4">
    <name type="scientific">Paenibacillus eucommiae</name>
    <dbReference type="NCBI Taxonomy" id="1355755"/>
    <lineage>
        <taxon>Bacteria</taxon>
        <taxon>Bacillati</taxon>
        <taxon>Bacillota</taxon>
        <taxon>Bacilli</taxon>
        <taxon>Bacillales</taxon>
        <taxon>Paenibacillaceae</taxon>
        <taxon>Paenibacillus</taxon>
    </lineage>
</organism>
<protein>
    <recommendedName>
        <fullName evidence="5">Yip1 domain-containing protein</fullName>
    </recommendedName>
</protein>
<feature type="transmembrane region" description="Helical" evidence="2">
    <location>
        <begin position="196"/>
        <end position="215"/>
    </location>
</feature>
<reference evidence="3 4" key="1">
    <citation type="submission" date="2021-03" db="EMBL/GenBank/DDBJ databases">
        <title>Genomic Encyclopedia of Type Strains, Phase IV (KMG-IV): sequencing the most valuable type-strain genomes for metagenomic binning, comparative biology and taxonomic classification.</title>
        <authorList>
            <person name="Goeker M."/>
        </authorList>
    </citation>
    <scope>NUCLEOTIDE SEQUENCE [LARGE SCALE GENOMIC DNA]</scope>
    <source>
        <strain evidence="3 4">DSM 26048</strain>
    </source>
</reference>